<dbReference type="OrthoDB" id="120823at2"/>
<dbReference type="Proteomes" id="UP000264702">
    <property type="component" value="Unassembled WGS sequence"/>
</dbReference>
<gene>
    <name evidence="1" type="ORF">D0Y96_14700</name>
</gene>
<keyword evidence="2" id="KW-1185">Reference proteome</keyword>
<evidence type="ECO:0000313" key="1">
    <source>
        <dbReference type="EMBL" id="RFU15702.1"/>
    </source>
</evidence>
<dbReference type="EMBL" id="QVQT01000005">
    <property type="protein sequence ID" value="RFU15702.1"/>
    <property type="molecule type" value="Genomic_DNA"/>
</dbReference>
<proteinExistence type="predicted"/>
<dbReference type="AlphaFoldDB" id="A0A372IL71"/>
<comment type="caution">
    <text evidence="1">The sequence shown here is derived from an EMBL/GenBank/DDBJ whole genome shotgun (WGS) entry which is preliminary data.</text>
</comment>
<protein>
    <submittedName>
        <fullName evidence="1">Uncharacterized protein</fullName>
    </submittedName>
</protein>
<accession>A0A372IL71</accession>
<sequence>MADSSETKSIPQVHAEEIRRLIHDLGNALEIVLQTSFLLGTVEMDESAKQWRGMLDQGVRQAAQVNSQLRDYLLSHTQS</sequence>
<name>A0A372IL71_9BACT</name>
<organism evidence="1 2">
    <name type="scientific">Paracidobacterium acidisoli</name>
    <dbReference type="NCBI Taxonomy" id="2303751"/>
    <lineage>
        <taxon>Bacteria</taxon>
        <taxon>Pseudomonadati</taxon>
        <taxon>Acidobacteriota</taxon>
        <taxon>Terriglobia</taxon>
        <taxon>Terriglobales</taxon>
        <taxon>Acidobacteriaceae</taxon>
        <taxon>Paracidobacterium</taxon>
    </lineage>
</organism>
<evidence type="ECO:0000313" key="2">
    <source>
        <dbReference type="Proteomes" id="UP000264702"/>
    </source>
</evidence>
<dbReference type="RefSeq" id="WP_117301346.1">
    <property type="nucleotide sequence ID" value="NZ_QVQT02000005.1"/>
</dbReference>
<reference evidence="1 2" key="1">
    <citation type="submission" date="2018-08" db="EMBL/GenBank/DDBJ databases">
        <title>Acidipila sp. 4G-K13, an acidobacterium isolated from forest soil.</title>
        <authorList>
            <person name="Gao Z.-H."/>
            <person name="Qiu L.-H."/>
        </authorList>
    </citation>
    <scope>NUCLEOTIDE SEQUENCE [LARGE SCALE GENOMIC DNA]</scope>
    <source>
        <strain evidence="1 2">4G-K13</strain>
    </source>
</reference>